<protein>
    <submittedName>
        <fullName evidence="3">Tetratricopeptide repeat-containing protein</fullName>
    </submittedName>
</protein>
<dbReference type="InterPro" id="IPR029063">
    <property type="entry name" value="SAM-dependent_MTases_sf"/>
</dbReference>
<evidence type="ECO:0000313" key="4">
    <source>
        <dbReference type="Proteomes" id="UP000192569"/>
    </source>
</evidence>
<dbReference type="Gene3D" id="3.40.50.150">
    <property type="entry name" value="Vaccinia Virus protein VP39"/>
    <property type="match status" value="1"/>
</dbReference>
<dbReference type="EMBL" id="LT838272">
    <property type="protein sequence ID" value="SMB93924.1"/>
    <property type="molecule type" value="Genomic_DNA"/>
</dbReference>
<dbReference type="Pfam" id="PF13489">
    <property type="entry name" value="Methyltransf_23"/>
    <property type="match status" value="1"/>
</dbReference>
<dbReference type="AlphaFoldDB" id="A0A1W1VLV1"/>
<evidence type="ECO:0000259" key="2">
    <source>
        <dbReference type="Pfam" id="PF00534"/>
    </source>
</evidence>
<proteinExistence type="predicted"/>
<dbReference type="SUPFAM" id="SSF48452">
    <property type="entry name" value="TPR-like"/>
    <property type="match status" value="1"/>
</dbReference>
<dbReference type="SUPFAM" id="SSF53335">
    <property type="entry name" value="S-adenosyl-L-methionine-dependent methyltransferases"/>
    <property type="match status" value="1"/>
</dbReference>
<dbReference type="CDD" id="cd02440">
    <property type="entry name" value="AdoMet_MTases"/>
    <property type="match status" value="1"/>
</dbReference>
<evidence type="ECO:0000256" key="1">
    <source>
        <dbReference type="PROSITE-ProRule" id="PRU00339"/>
    </source>
</evidence>
<dbReference type="SMART" id="SM00028">
    <property type="entry name" value="TPR"/>
    <property type="match status" value="3"/>
</dbReference>
<evidence type="ECO:0000313" key="3">
    <source>
        <dbReference type="EMBL" id="SMB93924.1"/>
    </source>
</evidence>
<dbReference type="STRING" id="698762.SAMN00808754_0939"/>
<dbReference type="Gene3D" id="3.40.50.2000">
    <property type="entry name" value="Glycogen Phosphorylase B"/>
    <property type="match status" value="3"/>
</dbReference>
<dbReference type="Pfam" id="PF13692">
    <property type="entry name" value="Glyco_trans_1_4"/>
    <property type="match status" value="1"/>
</dbReference>
<dbReference type="PROSITE" id="PS50005">
    <property type="entry name" value="TPR"/>
    <property type="match status" value="2"/>
</dbReference>
<feature type="repeat" description="TPR" evidence="1">
    <location>
        <begin position="454"/>
        <end position="487"/>
    </location>
</feature>
<dbReference type="InterPro" id="IPR001296">
    <property type="entry name" value="Glyco_trans_1"/>
</dbReference>
<dbReference type="Pfam" id="PF00534">
    <property type="entry name" value="Glycos_transf_1"/>
    <property type="match status" value="1"/>
</dbReference>
<feature type="repeat" description="TPR" evidence="1">
    <location>
        <begin position="386"/>
        <end position="419"/>
    </location>
</feature>
<dbReference type="PANTHER" id="PTHR46656:SF3">
    <property type="entry name" value="PUTATIVE-RELATED"/>
    <property type="match status" value="1"/>
</dbReference>
<dbReference type="Pfam" id="PF14559">
    <property type="entry name" value="TPR_19"/>
    <property type="match status" value="1"/>
</dbReference>
<dbReference type="Proteomes" id="UP000192569">
    <property type="component" value="Chromosome I"/>
</dbReference>
<keyword evidence="1" id="KW-0802">TPR repeat</keyword>
<dbReference type="PANTHER" id="PTHR46656">
    <property type="entry name" value="PUTATIVE-RELATED"/>
    <property type="match status" value="1"/>
</dbReference>
<dbReference type="InterPro" id="IPR011990">
    <property type="entry name" value="TPR-like_helical_dom_sf"/>
</dbReference>
<gene>
    <name evidence="3" type="ORF">SAMN00808754_0939</name>
</gene>
<dbReference type="SUPFAM" id="SSF53756">
    <property type="entry name" value="UDP-Glycosyltransferase/glycogen phosphorylase"/>
    <property type="match status" value="2"/>
</dbReference>
<sequence length="1113" mass="126431">MMVRYGIIWEGSFFVYHSLALVNRELVLALLQDEHLEIGIKPYEPDEFETSIDPRFALLASRVNQRPAHVDFTVRHRWPPLLSAAEGRLIWIQPWEYGSLPVAWVRFANSPAVTEVWVPSSFVRETYIQSGVDPEKVKVVPNGVNTQIFHPEVPPLSLPTRKGFKFLFAGGTIPRKGPDVLLKAYLSAFSDKDDVCLVIKDFGTNSFYRNQGMGSKIKELQGQKGIPEILYLEENFNEREMAALYCSCNCLVHPYRGEGFGLPILEAMACGLPVIVTGYGACLDFCHEGNALLIRARLEAGKEKRVGELETVSYPYWAEPDVEHLIHLLRWVYENLGEARVIGSRAAEEVARRFNWNEVAAKARTRFDELKQKERTSKAKFFQNSPEELLQQGVQAYTSDDKKRAEEFFQKVLEITPDNPEANYNLGVIHLEKRNFESAARYLINSLKSDASSPESWAALGSALAGLGDYGAAEIAYETAFNLKPDLPGVAENLATVKALLKEEFDLWASSWYRVEVKRLAELLPKETEKADVHTIIAAIAHAFEGNPYIHQIIREEILPHFEGCQRILDVGCGEGIFLEMLREIGAEGEGIDIDPVVVKKAQAKGLRVQVASALDFLQERCEEYDGIMLGHIIEHFSGPEAVKLIYYCSRALKEGGVIVIRTPNFTKPEVCLSSFWLDISHVRPYPLPLLEIMLKSLGFKVLYSGTMPSTNEVDILVVGQKGEKKAASQLQVIWRGHFYDMSGYGDEARGFVFALSKYPLKVKTVPIWLKEDVKGILTEEERRRLRLLEQNSVKNSQQSLIVVHHLVPAATFGEVANEYFPGAVNIQRIMFETDRIPEEWVDYLNRMDEIWVPSQFNVETFSASGVREKKLKVVPGGIDPELFSPQAEPLDLPVRQGGFIFLSVLDWIDRKGWDVLLTAYLTEFKPQEEVVLLIKASRLNRYKPGTLEGQIYSFIRERLGLNPEKIPKIALLKGNIEYRRMPSLYMACHAFVLPSRGEGWGRPYLEAMACGLPTIGTKWSGNLEFMTEENSFLIEIEGLEEVPNDTDVPLYWGHRWAKPSVEHLRQILRYVFEHQEEAQKKGKKARQDVLEKWTWEKAAEVVLQELQKYTKL</sequence>
<keyword evidence="4" id="KW-1185">Reference proteome</keyword>
<organism evidence="3 4">
    <name type="scientific">Thermanaeromonas toyohensis ToBE</name>
    <dbReference type="NCBI Taxonomy" id="698762"/>
    <lineage>
        <taxon>Bacteria</taxon>
        <taxon>Bacillati</taxon>
        <taxon>Bacillota</taxon>
        <taxon>Clostridia</taxon>
        <taxon>Neomoorellales</taxon>
        <taxon>Neomoorellaceae</taxon>
        <taxon>Thermanaeromonas</taxon>
    </lineage>
</organism>
<accession>A0A1W1VLV1</accession>
<name>A0A1W1VLV1_9FIRM</name>
<dbReference type="CDD" id="cd03801">
    <property type="entry name" value="GT4_PimA-like"/>
    <property type="match status" value="1"/>
</dbReference>
<reference evidence="3 4" key="1">
    <citation type="submission" date="2017-04" db="EMBL/GenBank/DDBJ databases">
        <authorList>
            <person name="Afonso C.L."/>
            <person name="Miller P.J."/>
            <person name="Scott M.A."/>
            <person name="Spackman E."/>
            <person name="Goraichik I."/>
            <person name="Dimitrov K.M."/>
            <person name="Suarez D.L."/>
            <person name="Swayne D.E."/>
        </authorList>
    </citation>
    <scope>NUCLEOTIDE SEQUENCE [LARGE SCALE GENOMIC DNA]</scope>
    <source>
        <strain evidence="3 4">ToBE</strain>
    </source>
</reference>
<feature type="domain" description="Glycosyl transferase family 1" evidence="2">
    <location>
        <begin position="162"/>
        <end position="290"/>
    </location>
</feature>
<dbReference type="Gene3D" id="1.25.40.10">
    <property type="entry name" value="Tetratricopeptide repeat domain"/>
    <property type="match status" value="1"/>
</dbReference>
<dbReference type="GO" id="GO:0016757">
    <property type="term" value="F:glycosyltransferase activity"/>
    <property type="evidence" value="ECO:0007669"/>
    <property type="project" value="InterPro"/>
</dbReference>
<dbReference type="InterPro" id="IPR019734">
    <property type="entry name" value="TPR_rpt"/>
</dbReference>